<proteinExistence type="predicted"/>
<dbReference type="EMBL" id="EF101928">
    <property type="protein sequence ID" value="ABT16483.1"/>
    <property type="molecule type" value="Genomic_DNA"/>
</dbReference>
<sequence>MLPDTLTRLGILLHKDQKFLMRYGKLKLKERHTLHMTTPGDGHNLLLFKEGPSVTQLVTLATWMWTRFHKFPGGIGLHKIVVNKLIFDCINIV</sequence>
<dbReference type="Proteomes" id="UP000202420">
    <property type="component" value="Segment"/>
</dbReference>
<dbReference type="GeneID" id="5470694"/>
<gene>
    <name evidence="1" type="primary">z349L</name>
    <name evidence="1" type="ORF">ATCV1_z349L</name>
</gene>
<protein>
    <submittedName>
        <fullName evidence="1">Uncharacterized protein z349L</fullName>
    </submittedName>
</protein>
<evidence type="ECO:0000313" key="1">
    <source>
        <dbReference type="EMBL" id="ABT16483.1"/>
    </source>
</evidence>
<organism evidence="1 2">
    <name type="scientific">Chlorovirus heliozoae</name>
    <dbReference type="NCBI Taxonomy" id="322019"/>
    <lineage>
        <taxon>Viruses</taxon>
        <taxon>Varidnaviria</taxon>
        <taxon>Bamfordvirae</taxon>
        <taxon>Nucleocytoviricota</taxon>
        <taxon>Megaviricetes</taxon>
        <taxon>Algavirales</taxon>
        <taxon>Phycodnaviridae</taxon>
        <taxon>Chlorovirus</taxon>
    </lineage>
</organism>
<dbReference type="RefSeq" id="YP_001426830.1">
    <property type="nucleotide sequence ID" value="NC_008724.1"/>
</dbReference>
<keyword evidence="2" id="KW-1185">Reference proteome</keyword>
<evidence type="ECO:0000313" key="2">
    <source>
        <dbReference type="Proteomes" id="UP000202420"/>
    </source>
</evidence>
<name>A7K8V9_9PHYC</name>
<dbReference type="KEGG" id="vg:5470694"/>
<accession>A7K8V9</accession>
<reference evidence="1 2" key="1">
    <citation type="submission" date="2006-09" db="EMBL/GenBank/DDBJ databases">
        <title>Sequence and annotation of the 288-kb ATCV-1 virus that infects an endosymbiotic Chlorella strain of the heliozoon Acanthocystis turfacea.</title>
        <authorList>
            <person name="Fitzgerald L.A."/>
            <person name="Graves M.V."/>
            <person name="Li X."/>
            <person name="Pfitzner A.J.P."/>
            <person name="Hartigan J."/>
            <person name="Van Etten J.L."/>
        </authorList>
    </citation>
    <scope>NUCLEOTIDE SEQUENCE [LARGE SCALE GENOMIC DNA]</scope>
    <source>
        <strain evidence="1 2">ATCV-1</strain>
    </source>
</reference>